<protein>
    <submittedName>
        <fullName evidence="2">DHH</fullName>
    </submittedName>
</protein>
<dbReference type="EMBL" id="LR633967">
    <property type="protein sequence ID" value="VUX56021.1"/>
    <property type="molecule type" value="Genomic_DNA"/>
</dbReference>
<dbReference type="Gene3D" id="3.90.1640.10">
    <property type="entry name" value="inorganic pyrophosphatase (n-terminal core)"/>
    <property type="match status" value="1"/>
</dbReference>
<dbReference type="PANTHER" id="PTHR47618:SF1">
    <property type="entry name" value="BIFUNCTIONAL OLIGORIBONUCLEASE AND PAP PHOSPHATASE NRNA"/>
    <property type="match status" value="1"/>
</dbReference>
<reference evidence="2" key="1">
    <citation type="submission" date="2019-07" db="EMBL/GenBank/DDBJ databases">
        <authorList>
            <person name="Weber M."/>
            <person name="Kostadinov I."/>
            <person name="Kostadinov D I."/>
        </authorList>
    </citation>
    <scope>NUCLEOTIDE SEQUENCE</scope>
    <source>
        <strain evidence="2">Gfbio:sag-sample-m06:053724c1-46a9-4a36-b237-ea2bf867836b</strain>
    </source>
</reference>
<evidence type="ECO:0000259" key="1">
    <source>
        <dbReference type="Pfam" id="PF01368"/>
    </source>
</evidence>
<dbReference type="InterPro" id="IPR051319">
    <property type="entry name" value="Oligoribo/pAp-PDE_c-di-AMP_PDE"/>
</dbReference>
<dbReference type="AlphaFoldDB" id="A0A7D9H8V4"/>
<dbReference type="Pfam" id="PF01368">
    <property type="entry name" value="DHH"/>
    <property type="match status" value="1"/>
</dbReference>
<evidence type="ECO:0000313" key="2">
    <source>
        <dbReference type="EMBL" id="VUX56021.1"/>
    </source>
</evidence>
<dbReference type="InterPro" id="IPR038763">
    <property type="entry name" value="DHH_sf"/>
</dbReference>
<dbReference type="InterPro" id="IPR001667">
    <property type="entry name" value="DDH_dom"/>
</dbReference>
<dbReference type="PANTHER" id="PTHR47618">
    <property type="entry name" value="BIFUNCTIONAL OLIGORIBONUCLEASE AND PAP PHOSPHATASE NRNA"/>
    <property type="match status" value="1"/>
</dbReference>
<name>A0A7D9H8V4_9GAMM</name>
<feature type="domain" description="DDH" evidence="1">
    <location>
        <begin position="16"/>
        <end position="157"/>
    </location>
</feature>
<sequence>MNKFSQLIERLKGLPRVVIQAHDFPDHDAVASAYALAYLLKQHGIETIQVYHGVIDRVSIHRMIDILGIPIVHADEAGLRVEDILIVVDGCVGEKNVTDLTGEEIAVIDHHEVTPAAGLWYQDIRPHYGATATIIYEYYQQLGITMPAAVATALQVGLNIDTANLTRGFCEADVEAFAFFHRIADQDLVNNICRNSLESSELPYYQHLLRELRIERGVATALMPADCPKNLLGLLGDFLIAVDSIDVSILACGRPETIQLSLRSERQEVNVARLAQQVLVDTEIGFGGGHAHMAGGVVNLAKLQHADNAAEHVFGLFMQNIPD</sequence>
<gene>
    <name evidence="2" type="ORF">JTBM06_V1_230004</name>
</gene>
<organism evidence="2">
    <name type="scientific">uncultured Woeseiaceae bacterium</name>
    <dbReference type="NCBI Taxonomy" id="1983305"/>
    <lineage>
        <taxon>Bacteria</taxon>
        <taxon>Pseudomonadati</taxon>
        <taxon>Pseudomonadota</taxon>
        <taxon>Gammaproteobacteria</taxon>
        <taxon>Woeseiales</taxon>
        <taxon>Woeseiaceae</taxon>
        <taxon>environmental samples</taxon>
    </lineage>
</organism>
<dbReference type="SUPFAM" id="SSF64182">
    <property type="entry name" value="DHH phosphoesterases"/>
    <property type="match status" value="1"/>
</dbReference>
<dbReference type="Gene3D" id="3.10.310.30">
    <property type="match status" value="1"/>
</dbReference>
<accession>A0A7D9H8V4</accession>
<proteinExistence type="predicted"/>